<dbReference type="SUPFAM" id="SSF52540">
    <property type="entry name" value="P-loop containing nucleoside triphosphate hydrolases"/>
    <property type="match status" value="1"/>
</dbReference>
<dbReference type="OrthoDB" id="9800698at2"/>
<dbReference type="PANTHER" id="PTHR12788">
    <property type="entry name" value="PROTEIN-TYROSINE SULFOTRANSFERASE 2"/>
    <property type="match status" value="1"/>
</dbReference>
<dbReference type="EMBL" id="QENQ01000001">
    <property type="protein sequence ID" value="PVX29138.1"/>
    <property type="molecule type" value="Genomic_DNA"/>
</dbReference>
<comment type="caution">
    <text evidence="2">The sequence shown here is derived from an EMBL/GenBank/DDBJ whole genome shotgun (WGS) entry which is preliminary data.</text>
</comment>
<gene>
    <name evidence="2" type="ORF">DD559_07160</name>
</gene>
<dbReference type="Gene3D" id="3.40.50.300">
    <property type="entry name" value="P-loop containing nucleotide triphosphate hydrolases"/>
    <property type="match status" value="1"/>
</dbReference>
<name>A0A2U0SCN0_9SPHN</name>
<accession>A0A2U0SCN0</accession>
<dbReference type="Proteomes" id="UP000245890">
    <property type="component" value="Unassembled WGS sequence"/>
</dbReference>
<protein>
    <recommendedName>
        <fullName evidence="4">Sulfotransferase</fullName>
    </recommendedName>
</protein>
<organism evidence="2 3">
    <name type="scientific">Sphingomonas pokkalii</name>
    <dbReference type="NCBI Taxonomy" id="2175090"/>
    <lineage>
        <taxon>Bacteria</taxon>
        <taxon>Pseudomonadati</taxon>
        <taxon>Pseudomonadota</taxon>
        <taxon>Alphaproteobacteria</taxon>
        <taxon>Sphingomonadales</taxon>
        <taxon>Sphingomonadaceae</taxon>
        <taxon>Sphingomonas</taxon>
    </lineage>
</organism>
<dbReference type="InterPro" id="IPR027417">
    <property type="entry name" value="P-loop_NTPase"/>
</dbReference>
<dbReference type="AlphaFoldDB" id="A0A2U0SCN0"/>
<proteinExistence type="predicted"/>
<dbReference type="PANTHER" id="PTHR12788:SF10">
    <property type="entry name" value="PROTEIN-TYROSINE SULFOTRANSFERASE"/>
    <property type="match status" value="1"/>
</dbReference>
<evidence type="ECO:0008006" key="4">
    <source>
        <dbReference type="Google" id="ProtNLM"/>
    </source>
</evidence>
<dbReference type="InterPro" id="IPR026634">
    <property type="entry name" value="TPST-like"/>
</dbReference>
<dbReference type="RefSeq" id="WP_116468579.1">
    <property type="nucleotide sequence ID" value="NZ_QENQ01000001.1"/>
</dbReference>
<evidence type="ECO:0000256" key="1">
    <source>
        <dbReference type="ARBA" id="ARBA00022679"/>
    </source>
</evidence>
<evidence type="ECO:0000313" key="2">
    <source>
        <dbReference type="EMBL" id="PVX29138.1"/>
    </source>
</evidence>
<keyword evidence="1" id="KW-0808">Transferase</keyword>
<dbReference type="Pfam" id="PF13469">
    <property type="entry name" value="Sulfotransfer_3"/>
    <property type="match status" value="1"/>
</dbReference>
<reference evidence="2 3" key="1">
    <citation type="submission" date="2018-05" db="EMBL/GenBank/DDBJ databases">
        <title>Description of Sphingomonas pokkalii sp nov, isolated from the rhizosphere of saline tolerant pokkali rice and its draft genome analysis.</title>
        <authorList>
            <person name="Menon R."/>
            <person name="Kumari S."/>
            <person name="Rameshkumar N."/>
        </authorList>
    </citation>
    <scope>NUCLEOTIDE SEQUENCE [LARGE SCALE GENOMIC DNA]</scope>
    <source>
        <strain evidence="2 3">L3B27</strain>
    </source>
</reference>
<sequence length="457" mass="51516">MIIELQDSNIIIDCNNTASIATDHPIARKSRLQLNNITPSKEIVLTLSTRNRELYKYFPFLVEIAVNGRVEAVLEASCEWEQHDVALPLPGWNIDAVDITISSEQGGVPKDLGIGEDVREISLVLSKVEFRDTRTIPTRSEFRQRQALQSSWPLPEGERPAPIFVIGAPRSMTSIATWAIGQHPNISAFEETNWLTMLYLGSRAAFALSDKPKDSPAQAYGVDAQDFLQLQGWGIDRLHRQLAEQRIRNVDTARLANMDDQYNANFALRHSPRAAKRRWIDGTPENTGMAIGLAEMFPGAQFIFMLREPAEVVRSLTHHANAGGIDRAIEEAVQVWERSTQWAYEALEMLGPQRVHLTASDDIAKNPHQVVSKWFAFLDEPQYDQATRVFDTVINSSGEHGRVDDLGMSTSEIQRLQAIHRGILCGVNSNSLPWTENLWKFSERRDHFVQSLRQAIS</sequence>
<dbReference type="GO" id="GO:0008476">
    <property type="term" value="F:protein-tyrosine sulfotransferase activity"/>
    <property type="evidence" value="ECO:0007669"/>
    <property type="project" value="InterPro"/>
</dbReference>
<keyword evidence="3" id="KW-1185">Reference proteome</keyword>
<evidence type="ECO:0000313" key="3">
    <source>
        <dbReference type="Proteomes" id="UP000245890"/>
    </source>
</evidence>